<organism evidence="6 7">
    <name type="scientific">[Mycobacterium] zoologicum</name>
    <dbReference type="NCBI Taxonomy" id="2872311"/>
    <lineage>
        <taxon>Bacteria</taxon>
        <taxon>Bacillati</taxon>
        <taxon>Actinomycetota</taxon>
        <taxon>Actinomycetes</taxon>
        <taxon>Mycobacteriales</taxon>
        <taxon>Mycobacteriaceae</taxon>
        <taxon>Mycolicibacter</taxon>
    </lineage>
</organism>
<protein>
    <submittedName>
        <fullName evidence="6">Cutinase family protein</fullName>
    </submittedName>
</protein>
<dbReference type="PANTHER" id="PTHR33630:SF9">
    <property type="entry name" value="CUTINASE 4"/>
    <property type="match status" value="1"/>
</dbReference>
<dbReference type="SUPFAM" id="SSF53474">
    <property type="entry name" value="alpha/beta-Hydrolases"/>
    <property type="match status" value="1"/>
</dbReference>
<keyword evidence="3" id="KW-0378">Hydrolase</keyword>
<dbReference type="Pfam" id="PF01083">
    <property type="entry name" value="Cutinase"/>
    <property type="match status" value="1"/>
</dbReference>
<feature type="signal peptide" evidence="5">
    <location>
        <begin position="1"/>
        <end position="23"/>
    </location>
</feature>
<evidence type="ECO:0000313" key="6">
    <source>
        <dbReference type="EMBL" id="MEB3048734.1"/>
    </source>
</evidence>
<keyword evidence="5" id="KW-0732">Signal</keyword>
<keyword evidence="4" id="KW-1015">Disulfide bond</keyword>
<evidence type="ECO:0000313" key="7">
    <source>
        <dbReference type="Proteomes" id="UP001299046"/>
    </source>
</evidence>
<dbReference type="Proteomes" id="UP001299046">
    <property type="component" value="Unassembled WGS sequence"/>
</dbReference>
<accession>A0ABU5YIB4</accession>
<dbReference type="InterPro" id="IPR029058">
    <property type="entry name" value="AB_hydrolase_fold"/>
</dbReference>
<dbReference type="EMBL" id="JAYJJT010000003">
    <property type="protein sequence ID" value="MEB3048734.1"/>
    <property type="molecule type" value="Genomic_DNA"/>
</dbReference>
<gene>
    <name evidence="6" type="ORF">KV112_03100</name>
</gene>
<sequence length="224" mass="22332">MLARILTAVGLCGSTLLVCPGGAAEPGCPDIEVVFARGTTEAPGVGWIGQQFVDALRWRVMGRSVGVYPVDFPAVPEFAPTVAGVVDAAGHITDTAAGCPDTRLVLGGYSRGAALIGYVTEPAAAAGGFPPPLPPETAVHVAAIALLGKPAPAFLDSLGAPPVVIGPDYAAKTIELCAPGDPICSAGTDGAAHAAYAGNGMTAQAADFAADRLRPPETVPGQPL</sequence>
<keyword evidence="7" id="KW-1185">Reference proteome</keyword>
<dbReference type="PANTHER" id="PTHR33630">
    <property type="entry name" value="CUTINASE RV1984C-RELATED-RELATED"/>
    <property type="match status" value="1"/>
</dbReference>
<evidence type="ECO:0000256" key="1">
    <source>
        <dbReference type="ARBA" id="ARBA00007534"/>
    </source>
</evidence>
<comment type="caution">
    <text evidence="6">The sequence shown here is derived from an EMBL/GenBank/DDBJ whole genome shotgun (WGS) entry which is preliminary data.</text>
</comment>
<evidence type="ECO:0000256" key="3">
    <source>
        <dbReference type="ARBA" id="ARBA00022801"/>
    </source>
</evidence>
<dbReference type="Gene3D" id="3.40.50.1820">
    <property type="entry name" value="alpha/beta hydrolase"/>
    <property type="match status" value="1"/>
</dbReference>
<evidence type="ECO:0000256" key="5">
    <source>
        <dbReference type="SAM" id="SignalP"/>
    </source>
</evidence>
<evidence type="ECO:0000256" key="4">
    <source>
        <dbReference type="ARBA" id="ARBA00023157"/>
    </source>
</evidence>
<proteinExistence type="inferred from homology"/>
<dbReference type="SMART" id="SM01110">
    <property type="entry name" value="Cutinase"/>
    <property type="match status" value="1"/>
</dbReference>
<feature type="chain" id="PRO_5047259590" evidence="5">
    <location>
        <begin position="24"/>
        <end position="224"/>
    </location>
</feature>
<reference evidence="6 7" key="1">
    <citation type="submission" date="2023-12" db="EMBL/GenBank/DDBJ databases">
        <title>Description of new species of Mycobacterium terrae complex isolated from sewage at the Sao Paulo Zoological Park Foundation in Brazil.</title>
        <authorList>
            <person name="Romagnoli C.L."/>
            <person name="Conceicao E.C."/>
            <person name="Machado E."/>
            <person name="Barreto L.B.P.F."/>
            <person name="Sharma A."/>
            <person name="Silva N.M."/>
            <person name="Marques L.E."/>
            <person name="Juliana M.A."/>
            <person name="Lourenco M.C.S."/>
            <person name="Digiampietri L.A."/>
            <person name="Suffys P.N."/>
            <person name="Viana-Niero C."/>
        </authorList>
    </citation>
    <scope>NUCLEOTIDE SEQUENCE [LARGE SCALE GENOMIC DNA]</scope>
    <source>
        <strain evidence="6 7">MYC123</strain>
    </source>
</reference>
<evidence type="ECO:0000256" key="2">
    <source>
        <dbReference type="ARBA" id="ARBA00022487"/>
    </source>
</evidence>
<comment type="similarity">
    <text evidence="1">Belongs to the cutinase family.</text>
</comment>
<name>A0ABU5YIB4_9MYCO</name>
<dbReference type="InterPro" id="IPR000675">
    <property type="entry name" value="Cutinase/axe"/>
</dbReference>
<keyword evidence="2" id="KW-0719">Serine esterase</keyword>